<reference evidence="2" key="1">
    <citation type="submission" date="2017-07" db="EMBL/GenBank/DDBJ databases">
        <title>Taro Niue Genome Assembly and Annotation.</title>
        <authorList>
            <person name="Atibalentja N."/>
            <person name="Keating K."/>
            <person name="Fields C.J."/>
        </authorList>
    </citation>
    <scope>NUCLEOTIDE SEQUENCE</scope>
    <source>
        <strain evidence="2">Niue_2</strain>
        <tissue evidence="2">Leaf</tissue>
    </source>
</reference>
<accession>A0A843X0W2</accession>
<gene>
    <name evidence="2" type="ORF">Taro_045763</name>
</gene>
<organism evidence="2 3">
    <name type="scientific">Colocasia esculenta</name>
    <name type="common">Wild taro</name>
    <name type="synonym">Arum esculentum</name>
    <dbReference type="NCBI Taxonomy" id="4460"/>
    <lineage>
        <taxon>Eukaryota</taxon>
        <taxon>Viridiplantae</taxon>
        <taxon>Streptophyta</taxon>
        <taxon>Embryophyta</taxon>
        <taxon>Tracheophyta</taxon>
        <taxon>Spermatophyta</taxon>
        <taxon>Magnoliopsida</taxon>
        <taxon>Liliopsida</taxon>
        <taxon>Araceae</taxon>
        <taxon>Aroideae</taxon>
        <taxon>Colocasieae</taxon>
        <taxon>Colocasia</taxon>
    </lineage>
</organism>
<dbReference type="Proteomes" id="UP000652761">
    <property type="component" value="Unassembled WGS sequence"/>
</dbReference>
<evidence type="ECO:0000313" key="3">
    <source>
        <dbReference type="Proteomes" id="UP000652761"/>
    </source>
</evidence>
<keyword evidence="3" id="KW-1185">Reference proteome</keyword>
<name>A0A843X0W2_COLES</name>
<evidence type="ECO:0000256" key="1">
    <source>
        <dbReference type="SAM" id="MobiDB-lite"/>
    </source>
</evidence>
<proteinExistence type="predicted"/>
<feature type="region of interest" description="Disordered" evidence="1">
    <location>
        <begin position="1"/>
        <end position="29"/>
    </location>
</feature>
<sequence length="177" mass="18911">MTPASPTWGERQLLPLEESSGRGGATGSHRLLPMELVDGTWWRFNESTPGNLSFLESTPAFQGGRPQFKKACSTVSKESTLAFAGVDPGKLQFSGVDPSPPKESTPFFIVLGELGTASTSCVLSFPKDSQILIKKILRSWDFRGPSQGCLGTVGREFGSRAPTGSLSVNVMGLNIAF</sequence>
<dbReference type="AlphaFoldDB" id="A0A843X0W2"/>
<comment type="caution">
    <text evidence="2">The sequence shown here is derived from an EMBL/GenBank/DDBJ whole genome shotgun (WGS) entry which is preliminary data.</text>
</comment>
<evidence type="ECO:0000313" key="2">
    <source>
        <dbReference type="EMBL" id="MQM12848.1"/>
    </source>
</evidence>
<protein>
    <submittedName>
        <fullName evidence="2">Uncharacterized protein</fullName>
    </submittedName>
</protein>
<dbReference type="EMBL" id="NMUH01005474">
    <property type="protein sequence ID" value="MQM12848.1"/>
    <property type="molecule type" value="Genomic_DNA"/>
</dbReference>